<protein>
    <submittedName>
        <fullName evidence="1">Uncharacterized protein</fullName>
    </submittedName>
</protein>
<evidence type="ECO:0000313" key="2">
    <source>
        <dbReference type="Proteomes" id="UP000805193"/>
    </source>
</evidence>
<keyword evidence="2" id="KW-1185">Reference proteome</keyword>
<proteinExistence type="predicted"/>
<dbReference type="EMBL" id="JABSTQ010010942">
    <property type="protein sequence ID" value="KAG0416562.1"/>
    <property type="molecule type" value="Genomic_DNA"/>
</dbReference>
<dbReference type="Proteomes" id="UP000805193">
    <property type="component" value="Unassembled WGS sequence"/>
</dbReference>
<gene>
    <name evidence="1" type="ORF">HPB47_006323</name>
</gene>
<reference evidence="1 2" key="1">
    <citation type="journal article" date="2020" name="Cell">
        <title>Large-Scale Comparative Analyses of Tick Genomes Elucidate Their Genetic Diversity and Vector Capacities.</title>
        <authorList>
            <consortium name="Tick Genome and Microbiome Consortium (TIGMIC)"/>
            <person name="Jia N."/>
            <person name="Wang J."/>
            <person name="Shi W."/>
            <person name="Du L."/>
            <person name="Sun Y."/>
            <person name="Zhan W."/>
            <person name="Jiang J.F."/>
            <person name="Wang Q."/>
            <person name="Zhang B."/>
            <person name="Ji P."/>
            <person name="Bell-Sakyi L."/>
            <person name="Cui X.M."/>
            <person name="Yuan T.T."/>
            <person name="Jiang B.G."/>
            <person name="Yang W.F."/>
            <person name="Lam T.T."/>
            <person name="Chang Q.C."/>
            <person name="Ding S.J."/>
            <person name="Wang X.J."/>
            <person name="Zhu J.G."/>
            <person name="Ruan X.D."/>
            <person name="Zhao L."/>
            <person name="Wei J.T."/>
            <person name="Ye R.Z."/>
            <person name="Que T.C."/>
            <person name="Du C.H."/>
            <person name="Zhou Y.H."/>
            <person name="Cheng J.X."/>
            <person name="Dai P.F."/>
            <person name="Guo W.B."/>
            <person name="Han X.H."/>
            <person name="Huang E.J."/>
            <person name="Li L.F."/>
            <person name="Wei W."/>
            <person name="Gao Y.C."/>
            <person name="Liu J.Z."/>
            <person name="Shao H.Z."/>
            <person name="Wang X."/>
            <person name="Wang C.C."/>
            <person name="Yang T.C."/>
            <person name="Huo Q.B."/>
            <person name="Li W."/>
            <person name="Chen H.Y."/>
            <person name="Chen S.E."/>
            <person name="Zhou L.G."/>
            <person name="Ni X.B."/>
            <person name="Tian J.H."/>
            <person name="Sheng Y."/>
            <person name="Liu T."/>
            <person name="Pan Y.S."/>
            <person name="Xia L.Y."/>
            <person name="Li J."/>
            <person name="Zhao F."/>
            <person name="Cao W.C."/>
        </authorList>
    </citation>
    <scope>NUCLEOTIDE SEQUENCE [LARGE SCALE GENOMIC DNA]</scope>
    <source>
        <strain evidence="1">Iper-2018</strain>
    </source>
</reference>
<accession>A0AC60PAP6</accession>
<feature type="non-terminal residue" evidence="1">
    <location>
        <position position="195"/>
    </location>
</feature>
<feature type="non-terminal residue" evidence="1">
    <location>
        <position position="1"/>
    </location>
</feature>
<organism evidence="1 2">
    <name type="scientific">Ixodes persulcatus</name>
    <name type="common">Taiga tick</name>
    <dbReference type="NCBI Taxonomy" id="34615"/>
    <lineage>
        <taxon>Eukaryota</taxon>
        <taxon>Metazoa</taxon>
        <taxon>Ecdysozoa</taxon>
        <taxon>Arthropoda</taxon>
        <taxon>Chelicerata</taxon>
        <taxon>Arachnida</taxon>
        <taxon>Acari</taxon>
        <taxon>Parasitiformes</taxon>
        <taxon>Ixodida</taxon>
        <taxon>Ixodoidea</taxon>
        <taxon>Ixodidae</taxon>
        <taxon>Ixodinae</taxon>
        <taxon>Ixodes</taxon>
    </lineage>
</organism>
<sequence length="195" mass="21787">EVGDRQCRSLPLDLEKTSVSPANVLAPLPAPQMAIVSEVAKSKRDCVIFSHRIFNHGGLEERRGAEEDVKKVKSTFQRLGFRCQTYEDRKTCEVKQALEKAANEAKEDADCFVCIFMSHGELGKCATYDGMLSHEDIMEPILKAEALRGKHKLFFFQTCQVLPKVHEGDFKTVKTGWAFPVPSRPGLFVGFATPP</sequence>
<comment type="caution">
    <text evidence="1">The sequence shown here is derived from an EMBL/GenBank/DDBJ whole genome shotgun (WGS) entry which is preliminary data.</text>
</comment>
<name>A0AC60PAP6_IXOPE</name>
<evidence type="ECO:0000313" key="1">
    <source>
        <dbReference type="EMBL" id="KAG0416562.1"/>
    </source>
</evidence>